<dbReference type="eggNOG" id="COG1593">
    <property type="taxonomic scope" value="Bacteria"/>
</dbReference>
<evidence type="ECO:0000256" key="4">
    <source>
        <dbReference type="ARBA" id="ARBA00022692"/>
    </source>
</evidence>
<dbReference type="Pfam" id="PF06808">
    <property type="entry name" value="DctM"/>
    <property type="match status" value="1"/>
</dbReference>
<keyword evidence="3 7" id="KW-0997">Cell inner membrane</keyword>
<keyword evidence="7" id="KW-0813">Transport</keyword>
<feature type="transmembrane region" description="Helical" evidence="7">
    <location>
        <begin position="250"/>
        <end position="266"/>
    </location>
</feature>
<feature type="transmembrane region" description="Helical" evidence="7">
    <location>
        <begin position="12"/>
        <end position="39"/>
    </location>
</feature>
<dbReference type="GO" id="GO:0022857">
    <property type="term" value="F:transmembrane transporter activity"/>
    <property type="evidence" value="ECO:0007669"/>
    <property type="project" value="UniProtKB-UniRule"/>
</dbReference>
<comment type="function">
    <text evidence="7">Part of the tripartite ATP-independent periplasmic (TRAP) transport system.</text>
</comment>
<evidence type="ECO:0000256" key="1">
    <source>
        <dbReference type="ARBA" id="ARBA00004429"/>
    </source>
</evidence>
<evidence type="ECO:0000256" key="6">
    <source>
        <dbReference type="ARBA" id="ARBA00023136"/>
    </source>
</evidence>
<keyword evidence="4 7" id="KW-0812">Transmembrane</keyword>
<dbReference type="GO" id="GO:0005886">
    <property type="term" value="C:plasma membrane"/>
    <property type="evidence" value="ECO:0007669"/>
    <property type="project" value="UniProtKB-SubCell"/>
</dbReference>
<evidence type="ECO:0000256" key="3">
    <source>
        <dbReference type="ARBA" id="ARBA00022519"/>
    </source>
</evidence>
<keyword evidence="2" id="KW-1003">Cell membrane</keyword>
<sequence>MSSVAIGLSGIFCALSLTLFGVPVAVSLGLIGLSGMWFVGGEVLMRSALETLAYNALNQYSFVVIPMFVLMGVLANKAKITQDLYEAFYRFMSKVRGSLFMVTILSSAGFATISGSTVVSAAVFTRLALPQMVRYGYHSGIGAGCVAAAGTFASLIPPSIMMVIYALLTGESIGRLFIAGVIPGALTAGVYLVSVWVMVRLRPQIAPLAPQEFTWSQKMESLGRVGPFLVLAILVVGGIYSGLMFPSSAGAVGAFGALGIAIWRGVGGFSHLKDALSETAVTATSVFMVLIGGLIFSRFLVFSGFITDIVAVITESGIAPYQVLVAVVLVYIALGMFIDTVSVTVITVPFIHPVMVGLGYDPIWFGVVLVKLIEISAITPPVGLNLFAVMASARTQISTGDLFKGVLPFLAMEFLVLLLIIMVPAISLWLPETML</sequence>
<gene>
    <name evidence="9" type="ORF">ATO10_13094</name>
</gene>
<feature type="transmembrane region" description="Helical" evidence="7">
    <location>
        <begin position="59"/>
        <end position="78"/>
    </location>
</feature>
<keyword evidence="6 7" id="KW-0472">Membrane</keyword>
<dbReference type="STRING" id="1461693.ATO10_13094"/>
<feature type="transmembrane region" description="Helical" evidence="7">
    <location>
        <begin position="409"/>
        <end position="430"/>
    </location>
</feature>
<feature type="transmembrane region" description="Helical" evidence="7">
    <location>
        <begin position="225"/>
        <end position="243"/>
    </location>
</feature>
<accession>A0A058ZKL0</accession>
<evidence type="ECO:0000259" key="8">
    <source>
        <dbReference type="Pfam" id="PF06808"/>
    </source>
</evidence>
<dbReference type="AlphaFoldDB" id="A0A058ZKL0"/>
<dbReference type="PIRSF" id="PIRSF006066">
    <property type="entry name" value="HI0050"/>
    <property type="match status" value="1"/>
</dbReference>
<evidence type="ECO:0000256" key="5">
    <source>
        <dbReference type="ARBA" id="ARBA00022989"/>
    </source>
</evidence>
<protein>
    <recommendedName>
        <fullName evidence="7">TRAP transporter large permease protein</fullName>
    </recommendedName>
</protein>
<evidence type="ECO:0000256" key="2">
    <source>
        <dbReference type="ARBA" id="ARBA00022475"/>
    </source>
</evidence>
<feature type="transmembrane region" description="Helical" evidence="7">
    <location>
        <begin position="141"/>
        <end position="164"/>
    </location>
</feature>
<dbReference type="InterPro" id="IPR010656">
    <property type="entry name" value="DctM"/>
</dbReference>
<keyword evidence="10" id="KW-1185">Reference proteome</keyword>
<proteinExistence type="inferred from homology"/>
<dbReference type="Proteomes" id="UP000024836">
    <property type="component" value="Unassembled WGS sequence"/>
</dbReference>
<feature type="transmembrane region" description="Helical" evidence="7">
    <location>
        <begin position="99"/>
        <end position="129"/>
    </location>
</feature>
<dbReference type="InterPro" id="IPR004681">
    <property type="entry name" value="TRAP_DctM"/>
</dbReference>
<evidence type="ECO:0000313" key="9">
    <source>
        <dbReference type="EMBL" id="KCV81341.1"/>
    </source>
</evidence>
<feature type="transmembrane region" description="Helical" evidence="7">
    <location>
        <begin position="176"/>
        <end position="199"/>
    </location>
</feature>
<dbReference type="OrthoDB" id="9790209at2"/>
<dbReference type="PANTHER" id="PTHR33362">
    <property type="entry name" value="SIALIC ACID TRAP TRANSPORTER PERMEASE PROTEIN SIAT-RELATED"/>
    <property type="match status" value="1"/>
</dbReference>
<evidence type="ECO:0000256" key="7">
    <source>
        <dbReference type="RuleBase" id="RU369079"/>
    </source>
</evidence>
<feature type="domain" description="TRAP C4-dicarboxylate transport system permease DctM subunit" evidence="8">
    <location>
        <begin position="13"/>
        <end position="426"/>
    </location>
</feature>
<dbReference type="PANTHER" id="PTHR33362:SF5">
    <property type="entry name" value="C4-DICARBOXYLATE TRAP TRANSPORTER LARGE PERMEASE PROTEIN DCTM"/>
    <property type="match status" value="1"/>
</dbReference>
<feature type="transmembrane region" description="Helical" evidence="7">
    <location>
        <begin position="363"/>
        <end position="388"/>
    </location>
</feature>
<comment type="subunit">
    <text evidence="7">The complex comprises the extracytoplasmic solute receptor protein and the two transmembrane proteins.</text>
</comment>
<comment type="similarity">
    <text evidence="7">Belongs to the TRAP transporter large permease family.</text>
</comment>
<dbReference type="NCBIfam" id="TIGR00786">
    <property type="entry name" value="dctM"/>
    <property type="match status" value="1"/>
</dbReference>
<comment type="subcellular location">
    <subcellularLocation>
        <location evidence="1 7">Cell inner membrane</location>
        <topology evidence="1 7">Multi-pass membrane protein</topology>
    </subcellularLocation>
</comment>
<name>A0A058ZKL0_9RHOB</name>
<dbReference type="EMBL" id="AQQY01000009">
    <property type="protein sequence ID" value="KCV81341.1"/>
    <property type="molecule type" value="Genomic_DNA"/>
</dbReference>
<evidence type="ECO:0000313" key="10">
    <source>
        <dbReference type="Proteomes" id="UP000024836"/>
    </source>
</evidence>
<dbReference type="RefSeq" id="WP_035252325.1">
    <property type="nucleotide sequence ID" value="NZ_AQQY01000009.1"/>
</dbReference>
<feature type="transmembrane region" description="Helical" evidence="7">
    <location>
        <begin position="286"/>
        <end position="311"/>
    </location>
</feature>
<reference evidence="9 10" key="1">
    <citation type="submission" date="2013-04" db="EMBL/GenBank/DDBJ databases">
        <title>Shimia sp. 22II-S11-Z10 Genome Sequencing.</title>
        <authorList>
            <person name="Lai Q."/>
            <person name="Li G."/>
            <person name="Shao Z."/>
        </authorList>
    </citation>
    <scope>NUCLEOTIDE SEQUENCE [LARGE SCALE GENOMIC DNA]</scope>
    <source>
        <strain evidence="10">22II-S11-Z10</strain>
    </source>
</reference>
<comment type="caution">
    <text evidence="9">The sequence shown here is derived from an EMBL/GenBank/DDBJ whole genome shotgun (WGS) entry which is preliminary data.</text>
</comment>
<feature type="transmembrane region" description="Helical" evidence="7">
    <location>
        <begin position="323"/>
        <end position="351"/>
    </location>
</feature>
<organism evidence="9 10">
    <name type="scientific">Actibacterium atlanticum</name>
    <dbReference type="NCBI Taxonomy" id="1461693"/>
    <lineage>
        <taxon>Bacteria</taxon>
        <taxon>Pseudomonadati</taxon>
        <taxon>Pseudomonadota</taxon>
        <taxon>Alphaproteobacteria</taxon>
        <taxon>Rhodobacterales</taxon>
        <taxon>Roseobacteraceae</taxon>
        <taxon>Actibacterium</taxon>
    </lineage>
</organism>
<keyword evidence="5 7" id="KW-1133">Transmembrane helix</keyword>